<evidence type="ECO:0000256" key="7">
    <source>
        <dbReference type="SAM" id="MobiDB-lite"/>
    </source>
</evidence>
<dbReference type="SMART" id="SM00826">
    <property type="entry name" value="PKS_DH"/>
    <property type="match status" value="1"/>
</dbReference>
<dbReference type="InterPro" id="IPR014030">
    <property type="entry name" value="Ketoacyl_synth_N"/>
</dbReference>
<dbReference type="SMART" id="SM00829">
    <property type="entry name" value="PKS_ER"/>
    <property type="match status" value="1"/>
</dbReference>
<dbReference type="Pfam" id="PF13602">
    <property type="entry name" value="ADH_zinc_N_2"/>
    <property type="match status" value="1"/>
</dbReference>
<accession>A0A1V6P3C5</accession>
<dbReference type="GO" id="GO:0031177">
    <property type="term" value="F:phosphopantetheine binding"/>
    <property type="evidence" value="ECO:0007669"/>
    <property type="project" value="InterPro"/>
</dbReference>
<dbReference type="GO" id="GO:0006633">
    <property type="term" value="P:fatty acid biosynthetic process"/>
    <property type="evidence" value="ECO:0007669"/>
    <property type="project" value="InterPro"/>
</dbReference>
<dbReference type="InterPro" id="IPR049900">
    <property type="entry name" value="PKS_mFAS_DH"/>
</dbReference>
<evidence type="ECO:0000313" key="12">
    <source>
        <dbReference type="Proteomes" id="UP000191408"/>
    </source>
</evidence>
<dbReference type="SUPFAM" id="SSF52151">
    <property type="entry name" value="FabD/lysophospholipase-like"/>
    <property type="match status" value="1"/>
</dbReference>
<name>A0A1V6P3C5_PENPO</name>
<dbReference type="InterPro" id="IPR014043">
    <property type="entry name" value="Acyl_transferase_dom"/>
</dbReference>
<dbReference type="Pfam" id="PF00109">
    <property type="entry name" value="ketoacyl-synt"/>
    <property type="match status" value="1"/>
</dbReference>
<feature type="region of interest" description="C-terminal hotdog fold" evidence="6">
    <location>
        <begin position="1097"/>
        <end position="1255"/>
    </location>
</feature>
<dbReference type="SMART" id="SM00827">
    <property type="entry name" value="PKS_AT"/>
    <property type="match status" value="1"/>
</dbReference>
<evidence type="ECO:0000256" key="4">
    <source>
        <dbReference type="ARBA" id="ARBA00022679"/>
    </source>
</evidence>
<keyword evidence="5" id="KW-0511">Multifunctional enzyme</keyword>
<dbReference type="Gene3D" id="3.40.50.720">
    <property type="entry name" value="NAD(P)-binding Rossmann-like Domain"/>
    <property type="match status" value="2"/>
</dbReference>
<keyword evidence="2" id="KW-0597">Phosphoprotein</keyword>
<evidence type="ECO:0000256" key="6">
    <source>
        <dbReference type="PROSITE-ProRule" id="PRU01363"/>
    </source>
</evidence>
<dbReference type="EMBL" id="MDYM01000001">
    <property type="protein sequence ID" value="OQD71459.1"/>
    <property type="molecule type" value="Genomic_DNA"/>
</dbReference>
<dbReference type="CDD" id="cd00833">
    <property type="entry name" value="PKS"/>
    <property type="match status" value="1"/>
</dbReference>
<dbReference type="Gene3D" id="3.10.129.110">
    <property type="entry name" value="Polyketide synthase dehydratase"/>
    <property type="match status" value="1"/>
</dbReference>
<feature type="domain" description="Ketosynthase family 3 (KS3)" evidence="9">
    <location>
        <begin position="20"/>
        <end position="445"/>
    </location>
</feature>
<dbReference type="Gene3D" id="3.90.180.10">
    <property type="entry name" value="Medium-chain alcohol dehydrogenases, catalytic domain"/>
    <property type="match status" value="1"/>
</dbReference>
<dbReference type="CDD" id="cd05195">
    <property type="entry name" value="enoyl_red"/>
    <property type="match status" value="1"/>
</dbReference>
<evidence type="ECO:0000256" key="5">
    <source>
        <dbReference type="ARBA" id="ARBA00023268"/>
    </source>
</evidence>
<evidence type="ECO:0000259" key="9">
    <source>
        <dbReference type="PROSITE" id="PS52004"/>
    </source>
</evidence>
<feature type="domain" description="PKS/mFAS DH" evidence="10">
    <location>
        <begin position="933"/>
        <end position="1255"/>
    </location>
</feature>
<keyword evidence="1" id="KW-0596">Phosphopantetheine</keyword>
<dbReference type="InterPro" id="IPR020807">
    <property type="entry name" value="PKS_DH"/>
</dbReference>
<feature type="active site" description="Proton donor; for dehydratase activity" evidence="6">
    <location>
        <position position="1162"/>
    </location>
</feature>
<dbReference type="InterPro" id="IPR036736">
    <property type="entry name" value="ACP-like_sf"/>
</dbReference>
<feature type="domain" description="Carrier" evidence="8">
    <location>
        <begin position="2134"/>
        <end position="2211"/>
    </location>
</feature>
<dbReference type="Pfam" id="PF08240">
    <property type="entry name" value="ADH_N"/>
    <property type="match status" value="1"/>
</dbReference>
<dbReference type="Pfam" id="PF14765">
    <property type="entry name" value="PS-DH"/>
    <property type="match status" value="1"/>
</dbReference>
<dbReference type="PROSITE" id="PS00606">
    <property type="entry name" value="KS3_1"/>
    <property type="match status" value="1"/>
</dbReference>
<dbReference type="InterPro" id="IPR049552">
    <property type="entry name" value="PKS_DH_N"/>
</dbReference>
<evidence type="ECO:0000259" key="10">
    <source>
        <dbReference type="PROSITE" id="PS52019"/>
    </source>
</evidence>
<dbReference type="PROSITE" id="PS52004">
    <property type="entry name" value="KS3_2"/>
    <property type="match status" value="1"/>
</dbReference>
<dbReference type="GO" id="GO:0016491">
    <property type="term" value="F:oxidoreductase activity"/>
    <property type="evidence" value="ECO:0007669"/>
    <property type="project" value="InterPro"/>
</dbReference>
<sequence>MTNMNGAGSEGAPHGEQGTPQPIAIIGYACRLPGQVTSPSDLWELCTRARSGWSPIPKDRFSVEAFRHPNPSKVGSFNPKGGYFLDEDIARFDAPFFNLTVQEATSMDPQQRLLLECTYEALESAGIPKENLARRNVGVFAGGNFSDYELNNVRDIETIPMHQATGCAASLQSNRISYFFDLRGPSITVDTACSSSLVALHYAVQSLRSGESKEAIVAGCHLNLVPDIWVSMSMSQLFNDEGRTFSFDERATSGFARGEGAGVVILKPLDAALRDKDPVRAVIVHSGVSQDGRTQGITLPNGQAQEDLIRRVYKEANLNPDECGFVEMHGTGTKAGDPIEATAVHAALGRNRTPRNPLYIGSVKSNIGHLEGASGIIAIIKAAMMLDRELMLPNAEFKKLNPNIPMSEWNMKVLTTTRPWPSRKKYLSVSNYGFGGTNAHAVLERAPLSSKAPDEAVEDVEVDPKRKLFVISANDKESLRTRIKDFGIYFEQHPEVFERALFGNFAYTLGNKMSQLSHRVGVSATSLDELGMRLAQLKINPSRVLGTPIVSFVFTGQGAQWAQMGVPLMHEYPVYKLAIKRADQCLRDLGAEFSLIEELEKDARTSKIDSPYLCQPACVALQIALVNLLESWGILPASVVGHSSGEISAAYAVGIYDLEGAMALAYWRGQMTSLLKSSFPSLKGTMIAVGTSREVIQPMLKALSGYATVACVNSPSSVTVSGDVSAIDELERVLEDKRLFNRKLRIDVAYHSDHMKKVAAAYLTAIETIQRFPSATASFFSSVYGRSVEPSELGPEYWIANLTSPVLFSDALGKIVSDDETRPNLLVEIGPHSTLKGPIMDTLKSMGPTVSKIAYTPTILRQVDAAESVLDTAAAAYVRGATLNMTAVNFPKTSAANRWFLSNLPRYPWQHGTRYWHVSRISQKHTGRDRARNDVLGVLANYSNDLEPTWRNIIRLDEVPYLRDHKMQGVVVYPMAGYLVMAIEAARRRGERADIQISQFELREVIVGSALVLSDDTDAETTITLRPYAEGTRGSSDIWDEFRVCSWTSKRGWTEHCTGQVRVRSDPKEQAAAISSPFETQSTYTKAQIARIQKSATNYLDMSHMYQVLSDLGAGYGPIFQDIDNCYSSPHHSFGDLHVRDTRSVMPKGFEPPLTIHPSFLDGLLHFAWPLLGQGLGRMDLDTLYMPTMIKRVTVGLNVPTTAGEYLNGYCSGSPSLPSPEPTKFDLFATQEGSTEPVITIDGLVMTPLRNPDTHREDTRKLCYKVDWHPLTKVESTVEGDIPDCNGPAESRGHTYTPGVANTNGNTEQKGNTHANGNSIKPKHDLFITNLGKADGIAAKLSNALSDASGWQVSVQTFSEMDFPQNHLVILQTGASSLRHLTEDIFEKLKNALLNAQTALWVYWTDSPDAQMTVGLTRTLRSETLARIATLGLAPSDIEYPEKPIQAVISAIWPTDGTQPSKDLEFKAKGSELFVQRVVEDDVANSFVHNETHDMTISTQPFSQPGRRFKIQIGNPGALDSLYFVDDNPLPLGEDQIELQVKASGLNFKDIVVSMGQLAQSYIGIECSGIISSVGSNVKNFKVGQRVMAMPEGCFSTYARCSATSAAEIPADMSFEVAATVPVVFCTAYYSLFDLGQLQTGERVLIHAGAGGVGQAAIILAQTIGADIFVTVGSIEKKQFLMTQYGIPEDRIFYSRDASFARGIRRATGEVGVDVIVNSLAGDLLRETWECLAPFGRFVEIGKADITKNTRLDMQPFEHNVTFSSVDLTKVGKFKPQLMKYLLGDVCRLISGSVHPILPLSIYRISDIEKAFRTLQIGKSMGKIVVVPHEGDQVKAVAPKTSATLLRPDGSYILIGGTGGLGRSIAKWMSSKGAKNIVLVSRRATINDKVQALIDISAPMGVRIVVKACDVSSQESVEALVNEEMKDLPPIRGVIHGSMVLRDMLFENMSLEDFTAVSRNKVEGAWNLHNTLINSPLDFFIALSSVAGIIGNRGQAAYSAANAFLDGFIEYRKSLGLPGTSIDLAAVSDVGYLADTDALRRQEVMKNIGGQTIDESEVLALIAAALTGDLGQSCSGQCITGLRVDSLENNFWVQDARFSVLYEAARGTLGGSSQSDGPSVPLHVTLSAASSKEEALKVCYEALAAKLAQVLVLSLEDIDPSITVVSLGLDSLVAIEIRNWIAREANANVQVLELLSGGSLMALAEIILNKSQAYTHPE</sequence>
<keyword evidence="3" id="KW-0489">Methyltransferase</keyword>
<evidence type="ECO:0000256" key="3">
    <source>
        <dbReference type="ARBA" id="ARBA00022603"/>
    </source>
</evidence>
<feature type="compositionally biased region" description="Polar residues" evidence="7">
    <location>
        <begin position="1300"/>
        <end position="1319"/>
    </location>
</feature>
<dbReference type="Pfam" id="PF08659">
    <property type="entry name" value="KR"/>
    <property type="match status" value="1"/>
</dbReference>
<dbReference type="InterPro" id="IPR011032">
    <property type="entry name" value="GroES-like_sf"/>
</dbReference>
<dbReference type="InterPro" id="IPR018201">
    <property type="entry name" value="Ketoacyl_synth_AS"/>
</dbReference>
<dbReference type="PROSITE" id="PS52019">
    <property type="entry name" value="PKS_MFAS_DH"/>
    <property type="match status" value="1"/>
</dbReference>
<dbReference type="GO" id="GO:0004312">
    <property type="term" value="F:fatty acid synthase activity"/>
    <property type="evidence" value="ECO:0007669"/>
    <property type="project" value="TreeGrafter"/>
</dbReference>
<dbReference type="SUPFAM" id="SSF47336">
    <property type="entry name" value="ACP-like"/>
    <property type="match status" value="1"/>
</dbReference>
<feature type="region of interest" description="Disordered" evidence="7">
    <location>
        <begin position="1289"/>
        <end position="1321"/>
    </location>
</feature>
<dbReference type="SMART" id="SM00822">
    <property type="entry name" value="PKS_KR"/>
    <property type="match status" value="1"/>
</dbReference>
<dbReference type="InterPro" id="IPR020806">
    <property type="entry name" value="PKS_PP-bd"/>
</dbReference>
<dbReference type="InterPro" id="IPR042104">
    <property type="entry name" value="PKS_dehydratase_sf"/>
</dbReference>
<comment type="caution">
    <text evidence="11">The sequence shown here is derived from an EMBL/GenBank/DDBJ whole genome shotgun (WGS) entry which is preliminary data.</text>
</comment>
<dbReference type="InterPro" id="IPR056501">
    <property type="entry name" value="NAD-bd_HRPKS_sdrA"/>
</dbReference>
<dbReference type="InterPro" id="IPR057326">
    <property type="entry name" value="KR_dom"/>
</dbReference>
<dbReference type="Pfam" id="PF00698">
    <property type="entry name" value="Acyl_transf_1"/>
    <property type="match status" value="1"/>
</dbReference>
<dbReference type="InterPro" id="IPR001227">
    <property type="entry name" value="Ac_transferase_dom_sf"/>
</dbReference>
<dbReference type="Pfam" id="PF23114">
    <property type="entry name" value="NAD-bd_HRPKS_sdrA"/>
    <property type="match status" value="1"/>
</dbReference>
<evidence type="ECO:0000313" key="11">
    <source>
        <dbReference type="EMBL" id="OQD71459.1"/>
    </source>
</evidence>
<dbReference type="FunFam" id="3.40.50.720:FF:000209">
    <property type="entry name" value="Polyketide synthase Pks12"/>
    <property type="match status" value="1"/>
</dbReference>
<dbReference type="OrthoDB" id="329835at2759"/>
<dbReference type="SMART" id="SM00823">
    <property type="entry name" value="PKS_PP"/>
    <property type="match status" value="1"/>
</dbReference>
<dbReference type="SMART" id="SM00825">
    <property type="entry name" value="PKS_KS"/>
    <property type="match status" value="1"/>
</dbReference>
<feature type="region of interest" description="N-terminal hotdog fold" evidence="6">
    <location>
        <begin position="933"/>
        <end position="1068"/>
    </location>
</feature>
<dbReference type="GO" id="GO:0004315">
    <property type="term" value="F:3-oxoacyl-[acyl-carrier-protein] synthase activity"/>
    <property type="evidence" value="ECO:0007669"/>
    <property type="project" value="InterPro"/>
</dbReference>
<dbReference type="Pfam" id="PF16197">
    <property type="entry name" value="KAsynt_C_assoc"/>
    <property type="match status" value="1"/>
</dbReference>
<dbReference type="Gene3D" id="3.40.47.10">
    <property type="match status" value="1"/>
</dbReference>
<dbReference type="GO" id="GO:0032259">
    <property type="term" value="P:methylation"/>
    <property type="evidence" value="ECO:0007669"/>
    <property type="project" value="UniProtKB-KW"/>
</dbReference>
<evidence type="ECO:0000256" key="1">
    <source>
        <dbReference type="ARBA" id="ARBA00022450"/>
    </source>
</evidence>
<dbReference type="SUPFAM" id="SSF51735">
    <property type="entry name" value="NAD(P)-binding Rossmann-fold domains"/>
    <property type="match status" value="2"/>
</dbReference>
<dbReference type="InterPro" id="IPR050091">
    <property type="entry name" value="PKS_NRPS_Biosynth_Enz"/>
</dbReference>
<dbReference type="Pfam" id="PF23297">
    <property type="entry name" value="ACP_SdgA_C"/>
    <property type="match status" value="1"/>
</dbReference>
<dbReference type="Gene3D" id="1.10.1200.10">
    <property type="entry name" value="ACP-like"/>
    <property type="match status" value="1"/>
</dbReference>
<dbReference type="SUPFAM" id="SSF50129">
    <property type="entry name" value="GroES-like"/>
    <property type="match status" value="1"/>
</dbReference>
<dbReference type="InterPro" id="IPR016035">
    <property type="entry name" value="Acyl_Trfase/lysoPLipase"/>
</dbReference>
<dbReference type="PROSITE" id="PS50075">
    <property type="entry name" value="CARRIER"/>
    <property type="match status" value="1"/>
</dbReference>
<dbReference type="PANTHER" id="PTHR43775:SF13">
    <property type="entry name" value="POLYKETIDE SYNTHASE 1"/>
    <property type="match status" value="1"/>
</dbReference>
<dbReference type="Proteomes" id="UP000191408">
    <property type="component" value="Unassembled WGS sequence"/>
</dbReference>
<dbReference type="InterPro" id="IPR016039">
    <property type="entry name" value="Thiolase-like"/>
</dbReference>
<protein>
    <submittedName>
        <fullName evidence="11">Uncharacterized protein</fullName>
    </submittedName>
</protein>
<dbReference type="PANTHER" id="PTHR43775">
    <property type="entry name" value="FATTY ACID SYNTHASE"/>
    <property type="match status" value="1"/>
</dbReference>
<dbReference type="InterPro" id="IPR036291">
    <property type="entry name" value="NAD(P)-bd_dom_sf"/>
</dbReference>
<dbReference type="GO" id="GO:0008168">
    <property type="term" value="F:methyltransferase activity"/>
    <property type="evidence" value="ECO:0007669"/>
    <property type="project" value="UniProtKB-KW"/>
</dbReference>
<dbReference type="SUPFAM" id="SSF53901">
    <property type="entry name" value="Thiolase-like"/>
    <property type="match status" value="1"/>
</dbReference>
<evidence type="ECO:0000256" key="2">
    <source>
        <dbReference type="ARBA" id="ARBA00022553"/>
    </source>
</evidence>
<dbReference type="Pfam" id="PF21089">
    <property type="entry name" value="PKS_DH_N"/>
    <property type="match status" value="1"/>
</dbReference>
<dbReference type="InterPro" id="IPR049551">
    <property type="entry name" value="PKS_DH_C"/>
</dbReference>
<evidence type="ECO:0000259" key="8">
    <source>
        <dbReference type="PROSITE" id="PS50075"/>
    </source>
</evidence>
<dbReference type="InterPro" id="IPR020843">
    <property type="entry name" value="ER"/>
</dbReference>
<dbReference type="STRING" id="60169.A0A1V6P3C5"/>
<dbReference type="InterPro" id="IPR020841">
    <property type="entry name" value="PKS_Beta-ketoAc_synthase_dom"/>
</dbReference>
<dbReference type="GO" id="GO:1901336">
    <property type="term" value="P:lactone biosynthetic process"/>
    <property type="evidence" value="ECO:0007669"/>
    <property type="project" value="UniProtKB-ARBA"/>
</dbReference>
<proteinExistence type="predicted"/>
<gene>
    <name evidence="11" type="ORF">PENPOL_c001G05024</name>
</gene>
<dbReference type="InterPro" id="IPR013968">
    <property type="entry name" value="PKS_KR"/>
</dbReference>
<dbReference type="InterPro" id="IPR006162">
    <property type="entry name" value="Ppantetheine_attach_site"/>
</dbReference>
<reference evidence="12" key="1">
    <citation type="journal article" date="2017" name="Nat. Microbiol.">
        <title>Global analysis of biosynthetic gene clusters reveals vast potential of secondary metabolite production in Penicillium species.</title>
        <authorList>
            <person name="Nielsen J.C."/>
            <person name="Grijseels S."/>
            <person name="Prigent S."/>
            <person name="Ji B."/>
            <person name="Dainat J."/>
            <person name="Nielsen K.F."/>
            <person name="Frisvad J.C."/>
            <person name="Workman M."/>
            <person name="Nielsen J."/>
        </authorList>
    </citation>
    <scope>NUCLEOTIDE SEQUENCE [LARGE SCALE GENOMIC DNA]</scope>
    <source>
        <strain evidence="12">IBT 4502</strain>
    </source>
</reference>
<keyword evidence="4" id="KW-0808">Transferase</keyword>
<dbReference type="PROSITE" id="PS00012">
    <property type="entry name" value="PHOSPHOPANTETHEINE"/>
    <property type="match status" value="1"/>
</dbReference>
<dbReference type="SUPFAM" id="SSF55048">
    <property type="entry name" value="Probable ACP-binding domain of malonyl-CoA ACP transacylase"/>
    <property type="match status" value="1"/>
</dbReference>
<dbReference type="InterPro" id="IPR014031">
    <property type="entry name" value="Ketoacyl_synth_C"/>
</dbReference>
<dbReference type="InterPro" id="IPR032821">
    <property type="entry name" value="PKS_assoc"/>
</dbReference>
<dbReference type="Gene3D" id="3.40.366.10">
    <property type="entry name" value="Malonyl-Coenzyme A Acyl Carrier Protein, domain 2"/>
    <property type="match status" value="1"/>
</dbReference>
<dbReference type="InterPro" id="IPR009081">
    <property type="entry name" value="PP-bd_ACP"/>
</dbReference>
<keyword evidence="12" id="KW-1185">Reference proteome</keyword>
<feature type="active site" description="Proton acceptor; for dehydratase activity" evidence="6">
    <location>
        <position position="965"/>
    </location>
</feature>
<dbReference type="GO" id="GO:0030639">
    <property type="term" value="P:polyketide biosynthetic process"/>
    <property type="evidence" value="ECO:0007669"/>
    <property type="project" value="UniProtKB-ARBA"/>
</dbReference>
<dbReference type="InterPro" id="IPR013154">
    <property type="entry name" value="ADH-like_N"/>
</dbReference>
<dbReference type="Pfam" id="PF02801">
    <property type="entry name" value="Ketoacyl-synt_C"/>
    <property type="match status" value="1"/>
</dbReference>
<dbReference type="InterPro" id="IPR016036">
    <property type="entry name" value="Malonyl_transacylase_ACP-bd"/>
</dbReference>
<feature type="region of interest" description="Disordered" evidence="7">
    <location>
        <begin position="1"/>
        <end position="20"/>
    </location>
</feature>
<organism evidence="11 12">
    <name type="scientific">Penicillium polonicum</name>
    <dbReference type="NCBI Taxonomy" id="60169"/>
    <lineage>
        <taxon>Eukaryota</taxon>
        <taxon>Fungi</taxon>
        <taxon>Dikarya</taxon>
        <taxon>Ascomycota</taxon>
        <taxon>Pezizomycotina</taxon>
        <taxon>Eurotiomycetes</taxon>
        <taxon>Eurotiomycetidae</taxon>
        <taxon>Eurotiales</taxon>
        <taxon>Aspergillaceae</taxon>
        <taxon>Penicillium</taxon>
    </lineage>
</organism>